<feature type="region of interest" description="Disordered" evidence="1">
    <location>
        <begin position="143"/>
        <end position="215"/>
    </location>
</feature>
<organism evidence="3 4">
    <name type="scientific">Strongyloides papillosus</name>
    <name type="common">Intestinal threadworm</name>
    <dbReference type="NCBI Taxonomy" id="174720"/>
    <lineage>
        <taxon>Eukaryota</taxon>
        <taxon>Metazoa</taxon>
        <taxon>Ecdysozoa</taxon>
        <taxon>Nematoda</taxon>
        <taxon>Chromadorea</taxon>
        <taxon>Rhabditida</taxon>
        <taxon>Tylenchina</taxon>
        <taxon>Panagrolaimomorpha</taxon>
        <taxon>Strongyloidoidea</taxon>
        <taxon>Strongyloididae</taxon>
        <taxon>Strongyloides</taxon>
    </lineage>
</organism>
<evidence type="ECO:0000256" key="1">
    <source>
        <dbReference type="SAM" id="MobiDB-lite"/>
    </source>
</evidence>
<keyword evidence="3" id="KW-1185">Reference proteome</keyword>
<protein>
    <submittedName>
        <fullName evidence="4">Uncharacterized protein</fullName>
    </submittedName>
</protein>
<accession>A0A0N5B4U8</accession>
<keyword evidence="2" id="KW-0472">Membrane</keyword>
<dbReference type="WBParaSite" id="SPAL_0000109700.1">
    <property type="protein sequence ID" value="SPAL_0000109700.1"/>
    <property type="gene ID" value="SPAL_0000109700"/>
</dbReference>
<feature type="compositionally biased region" description="Low complexity" evidence="1">
    <location>
        <begin position="198"/>
        <end position="209"/>
    </location>
</feature>
<reference evidence="4" key="1">
    <citation type="submission" date="2017-02" db="UniProtKB">
        <authorList>
            <consortium name="WormBaseParasite"/>
        </authorList>
    </citation>
    <scope>IDENTIFICATION</scope>
</reference>
<keyword evidence="2" id="KW-1133">Transmembrane helix</keyword>
<feature type="compositionally biased region" description="Basic and acidic residues" evidence="1">
    <location>
        <begin position="161"/>
        <end position="172"/>
    </location>
</feature>
<feature type="transmembrane region" description="Helical" evidence="2">
    <location>
        <begin position="20"/>
        <end position="47"/>
    </location>
</feature>
<evidence type="ECO:0000313" key="4">
    <source>
        <dbReference type="WBParaSite" id="SPAL_0000109700.1"/>
    </source>
</evidence>
<dbReference type="Proteomes" id="UP000046392">
    <property type="component" value="Unplaced"/>
</dbReference>
<feature type="compositionally biased region" description="Polar residues" evidence="1">
    <location>
        <begin position="143"/>
        <end position="159"/>
    </location>
</feature>
<evidence type="ECO:0000256" key="2">
    <source>
        <dbReference type="SAM" id="Phobius"/>
    </source>
</evidence>
<sequence>MVMSIFDELRSETGLPDAVFCLIAILLILLTSIVWVAFCVVLHRTVYRMAEFKRQQRRQQIISSAFALTAQEFPHLQGISPTRMLSELSQLDPVIFAHAQQYDYNPTELPSYHEALQLPSPNGAERINSINNVTLNITNNESNNTTVMESSHTSTQNNDIGVKDDDHGRENYPIENNISQSRRIRQHHNNSRNRTHQLLSSLPPSYNSLRDQNEP</sequence>
<name>A0A0N5B4U8_STREA</name>
<keyword evidence="2" id="KW-0812">Transmembrane</keyword>
<proteinExistence type="predicted"/>
<feature type="compositionally biased region" description="Basic residues" evidence="1">
    <location>
        <begin position="182"/>
        <end position="195"/>
    </location>
</feature>
<dbReference type="AlphaFoldDB" id="A0A0N5B4U8"/>
<evidence type="ECO:0000313" key="3">
    <source>
        <dbReference type="Proteomes" id="UP000046392"/>
    </source>
</evidence>